<evidence type="ECO:0000259" key="6">
    <source>
        <dbReference type="PROSITE" id="PS50835"/>
    </source>
</evidence>
<proteinExistence type="predicted"/>
<dbReference type="STRING" id="10141.ENSCPOP00000005798"/>
<dbReference type="FunCoup" id="H0V7S4">
    <property type="interactions" value="591"/>
</dbReference>
<dbReference type="EMBL" id="AAKN02012556">
    <property type="status" value="NOT_ANNOTATED_CDS"/>
    <property type="molecule type" value="Genomic_DNA"/>
</dbReference>
<dbReference type="eggNOG" id="ENOG502S1XD">
    <property type="taxonomic scope" value="Eukaryota"/>
</dbReference>
<reference evidence="7" key="2">
    <citation type="submission" date="2025-08" db="UniProtKB">
        <authorList>
            <consortium name="Ensembl"/>
        </authorList>
    </citation>
    <scope>IDENTIFICATION</scope>
    <source>
        <strain evidence="7">2N</strain>
    </source>
</reference>
<keyword evidence="1" id="KW-0732">Signal</keyword>
<sequence length="205" mass="22821">MTLTSKSVEWHLPDIDTCTENPSWASMMPVSASQVQPSCLVLLLTFLLRLTATEDILKMIQPEKLVLVTSGETATLHCTVTTLLPVGPILWFRGQGQDRELIYNFKGGHFARVTDVSDTTKRDNKDFSIHISNVTPADAGTYYCVKFQKTDSEDKEIQCGRGTKMFVGEMEQSSTFTLLTVLLLSTKVLLAIIVSAIYILRKLKA</sequence>
<organism evidence="7 8">
    <name type="scientific">Cavia porcellus</name>
    <name type="common">Guinea pig</name>
    <dbReference type="NCBI Taxonomy" id="10141"/>
    <lineage>
        <taxon>Eukaryota</taxon>
        <taxon>Metazoa</taxon>
        <taxon>Chordata</taxon>
        <taxon>Craniata</taxon>
        <taxon>Vertebrata</taxon>
        <taxon>Euteleostomi</taxon>
        <taxon>Mammalia</taxon>
        <taxon>Eutheria</taxon>
        <taxon>Euarchontoglires</taxon>
        <taxon>Glires</taxon>
        <taxon>Rodentia</taxon>
        <taxon>Hystricomorpha</taxon>
        <taxon>Caviidae</taxon>
        <taxon>Cavia</taxon>
    </lineage>
</organism>
<dbReference type="SMART" id="SM00409">
    <property type="entry name" value="IG"/>
    <property type="match status" value="1"/>
</dbReference>
<dbReference type="Proteomes" id="UP000005447">
    <property type="component" value="Unassembled WGS sequence"/>
</dbReference>
<dbReference type="HOGENOM" id="CLU_073754_1_0_1"/>
<protein>
    <recommendedName>
        <fullName evidence="6">Ig-like domain-containing protein</fullName>
    </recommendedName>
</protein>
<dbReference type="FunFam" id="2.60.40.10:FF:000295">
    <property type="entry name" value="Tyrosine-protein phosphatase non-receptor type substrate 1"/>
    <property type="match status" value="1"/>
</dbReference>
<dbReference type="SUPFAM" id="SSF48726">
    <property type="entry name" value="Immunoglobulin"/>
    <property type="match status" value="1"/>
</dbReference>
<keyword evidence="8" id="KW-1185">Reference proteome</keyword>
<dbReference type="InterPro" id="IPR051755">
    <property type="entry name" value="Ig-like_CS_Receptor"/>
</dbReference>
<dbReference type="Bgee" id="ENSCPOG00000006435">
    <property type="expression patterns" value="Expressed in frontal cortex"/>
</dbReference>
<gene>
    <name evidence="7" type="primary">LOC100719070</name>
</gene>
<evidence type="ECO:0000256" key="1">
    <source>
        <dbReference type="ARBA" id="ARBA00022729"/>
    </source>
</evidence>
<dbReference type="Pfam" id="PF07686">
    <property type="entry name" value="V-set"/>
    <property type="match status" value="1"/>
</dbReference>
<dbReference type="PANTHER" id="PTHR19971">
    <property type="entry name" value="SIGNAL-REGULATORY PROTEIN BETA"/>
    <property type="match status" value="1"/>
</dbReference>
<dbReference type="InterPro" id="IPR013106">
    <property type="entry name" value="Ig_V-set"/>
</dbReference>
<keyword evidence="5" id="KW-0812">Transmembrane</keyword>
<dbReference type="EMBL" id="AAKN02012557">
    <property type="status" value="NOT_ANNOTATED_CDS"/>
    <property type="molecule type" value="Genomic_DNA"/>
</dbReference>
<dbReference type="InParanoid" id="H0V7S4"/>
<keyword evidence="3" id="KW-0325">Glycoprotein</keyword>
<dbReference type="InterPro" id="IPR003599">
    <property type="entry name" value="Ig_sub"/>
</dbReference>
<dbReference type="InterPro" id="IPR036179">
    <property type="entry name" value="Ig-like_dom_sf"/>
</dbReference>
<reference evidence="7" key="3">
    <citation type="submission" date="2025-09" db="UniProtKB">
        <authorList>
            <consortium name="Ensembl"/>
        </authorList>
    </citation>
    <scope>IDENTIFICATION</scope>
    <source>
        <strain evidence="7">2N</strain>
    </source>
</reference>
<dbReference type="GeneTree" id="ENSGT00960000186656"/>
<dbReference type="InterPro" id="IPR007110">
    <property type="entry name" value="Ig-like_dom"/>
</dbReference>
<evidence type="ECO:0000256" key="5">
    <source>
        <dbReference type="SAM" id="Phobius"/>
    </source>
</evidence>
<feature type="transmembrane region" description="Helical" evidence="5">
    <location>
        <begin position="176"/>
        <end position="200"/>
    </location>
</feature>
<evidence type="ECO:0000256" key="4">
    <source>
        <dbReference type="ARBA" id="ARBA00023319"/>
    </source>
</evidence>
<evidence type="ECO:0000256" key="3">
    <source>
        <dbReference type="ARBA" id="ARBA00023180"/>
    </source>
</evidence>
<dbReference type="InterPro" id="IPR013783">
    <property type="entry name" value="Ig-like_fold"/>
</dbReference>
<reference evidence="8" key="1">
    <citation type="journal article" date="2011" name="Nature">
        <title>A high-resolution map of human evolutionary constraint using 29 mammals.</title>
        <authorList>
            <person name="Lindblad-Toh K."/>
            <person name="Garber M."/>
            <person name="Zuk O."/>
            <person name="Lin M.F."/>
            <person name="Parker B.J."/>
            <person name="Washietl S."/>
            <person name="Kheradpour P."/>
            <person name="Ernst J."/>
            <person name="Jordan G."/>
            <person name="Mauceli E."/>
            <person name="Ward L.D."/>
            <person name="Lowe C.B."/>
            <person name="Holloway A.K."/>
            <person name="Clamp M."/>
            <person name="Gnerre S."/>
            <person name="Alfoldi J."/>
            <person name="Beal K."/>
            <person name="Chang J."/>
            <person name="Clawson H."/>
            <person name="Cuff J."/>
            <person name="Di Palma F."/>
            <person name="Fitzgerald S."/>
            <person name="Flicek P."/>
            <person name="Guttman M."/>
            <person name="Hubisz M.J."/>
            <person name="Jaffe D.B."/>
            <person name="Jungreis I."/>
            <person name="Kent W.J."/>
            <person name="Kostka D."/>
            <person name="Lara M."/>
            <person name="Martins A.L."/>
            <person name="Massingham T."/>
            <person name="Moltke I."/>
            <person name="Raney B.J."/>
            <person name="Rasmussen M.D."/>
            <person name="Robinson J."/>
            <person name="Stark A."/>
            <person name="Vilella A.J."/>
            <person name="Wen J."/>
            <person name="Xie X."/>
            <person name="Zody M.C."/>
            <person name="Baldwin J."/>
            <person name="Bloom T."/>
            <person name="Chin C.W."/>
            <person name="Heiman D."/>
            <person name="Nicol R."/>
            <person name="Nusbaum C."/>
            <person name="Young S."/>
            <person name="Wilkinson J."/>
            <person name="Worley K.C."/>
            <person name="Kovar C.L."/>
            <person name="Muzny D.M."/>
            <person name="Gibbs R.A."/>
            <person name="Cree A."/>
            <person name="Dihn H.H."/>
            <person name="Fowler G."/>
            <person name="Jhangiani S."/>
            <person name="Joshi V."/>
            <person name="Lee S."/>
            <person name="Lewis L.R."/>
            <person name="Nazareth L.V."/>
            <person name="Okwuonu G."/>
            <person name="Santibanez J."/>
            <person name="Warren W.C."/>
            <person name="Mardis E.R."/>
            <person name="Weinstock G.M."/>
            <person name="Wilson R.K."/>
            <person name="Delehaunty K."/>
            <person name="Dooling D."/>
            <person name="Fronik C."/>
            <person name="Fulton L."/>
            <person name="Fulton B."/>
            <person name="Graves T."/>
            <person name="Minx P."/>
            <person name="Sodergren E."/>
            <person name="Birney E."/>
            <person name="Margulies E.H."/>
            <person name="Herrero J."/>
            <person name="Green E.D."/>
            <person name="Haussler D."/>
            <person name="Siepel A."/>
            <person name="Goldman N."/>
            <person name="Pollard K.S."/>
            <person name="Pedersen J.S."/>
            <person name="Lander E.S."/>
            <person name="Kellis M."/>
        </authorList>
    </citation>
    <scope>NUCLEOTIDE SEQUENCE [LARGE SCALE GENOMIC DNA]</scope>
    <source>
        <strain evidence="8">2N</strain>
    </source>
</reference>
<name>H0V7S4_CAVPO</name>
<dbReference type="RefSeq" id="XP_063105541.1">
    <property type="nucleotide sequence ID" value="XM_063249471.1"/>
</dbReference>
<evidence type="ECO:0000313" key="8">
    <source>
        <dbReference type="Proteomes" id="UP000005447"/>
    </source>
</evidence>
<evidence type="ECO:0000313" key="7">
    <source>
        <dbReference type="Ensembl" id="ENSCPOP00000005798.3"/>
    </source>
</evidence>
<keyword evidence="5" id="KW-0472">Membrane</keyword>
<dbReference type="GeneID" id="100719070"/>
<evidence type="ECO:0000256" key="2">
    <source>
        <dbReference type="ARBA" id="ARBA00023157"/>
    </source>
</evidence>
<keyword evidence="2" id="KW-1015">Disulfide bond</keyword>
<dbReference type="PROSITE" id="PS50835">
    <property type="entry name" value="IG_LIKE"/>
    <property type="match status" value="1"/>
</dbReference>
<dbReference type="AlphaFoldDB" id="H0V7S4"/>
<keyword evidence="5" id="KW-1133">Transmembrane helix</keyword>
<keyword evidence="4" id="KW-0393">Immunoglobulin domain</keyword>
<dbReference type="VEuPathDB" id="HostDB:ENSCPOG00000006435"/>
<dbReference type="Gene3D" id="2.60.40.10">
    <property type="entry name" value="Immunoglobulins"/>
    <property type="match status" value="1"/>
</dbReference>
<dbReference type="OMA" id="IFASHEH"/>
<feature type="domain" description="Ig-like" evidence="6">
    <location>
        <begin position="37"/>
        <end position="158"/>
    </location>
</feature>
<dbReference type="SMART" id="SM00406">
    <property type="entry name" value="IGv"/>
    <property type="match status" value="1"/>
</dbReference>
<accession>H0V7S4</accession>
<dbReference type="Ensembl" id="ENSCPOT00000006500.3">
    <property type="protein sequence ID" value="ENSCPOP00000005798.3"/>
    <property type="gene ID" value="ENSCPOG00000006435.4"/>
</dbReference>